<gene>
    <name evidence="4" type="ORF">PVK06_047257</name>
</gene>
<accession>A0ABR0MDA1</accession>
<keyword evidence="5" id="KW-1185">Reference proteome</keyword>
<proteinExistence type="predicted"/>
<dbReference type="Gene3D" id="3.30.70.330">
    <property type="match status" value="1"/>
</dbReference>
<protein>
    <recommendedName>
        <fullName evidence="3">RRM domain-containing protein</fullName>
    </recommendedName>
</protein>
<evidence type="ECO:0000256" key="2">
    <source>
        <dbReference type="PROSITE-ProRule" id="PRU00176"/>
    </source>
</evidence>
<dbReference type="Proteomes" id="UP001358586">
    <property type="component" value="Chromosome 13"/>
</dbReference>
<evidence type="ECO:0000313" key="4">
    <source>
        <dbReference type="EMBL" id="KAK5771082.1"/>
    </source>
</evidence>
<feature type="domain" description="RRM" evidence="3">
    <location>
        <begin position="6"/>
        <end position="83"/>
    </location>
</feature>
<dbReference type="InterPro" id="IPR000504">
    <property type="entry name" value="RRM_dom"/>
</dbReference>
<reference evidence="4 5" key="1">
    <citation type="submission" date="2023-03" db="EMBL/GenBank/DDBJ databases">
        <title>WGS of Gossypium arboreum.</title>
        <authorList>
            <person name="Yu D."/>
        </authorList>
    </citation>
    <scope>NUCLEOTIDE SEQUENCE [LARGE SCALE GENOMIC DNA]</scope>
    <source>
        <tissue evidence="4">Leaf</tissue>
    </source>
</reference>
<keyword evidence="1 2" id="KW-0694">RNA-binding</keyword>
<evidence type="ECO:0000259" key="3">
    <source>
        <dbReference type="PROSITE" id="PS50102"/>
    </source>
</evidence>
<sequence>MRGSYITVFVFNIPMTMHWKGLWTLFSYHRKVVDAFIPEKTSKSRKRFGFIRFSNFLDAKRAITRLNGFVILGSKISVNIARFKVRRSIWRSVVKHKKLLDRNELNQIRVVVGRREKVVEEHMMLRCQTDLKVMVRAEGIRV</sequence>
<dbReference type="InterPro" id="IPR012677">
    <property type="entry name" value="Nucleotide-bd_a/b_plait_sf"/>
</dbReference>
<name>A0ABR0MDA1_GOSAR</name>
<dbReference type="PANTHER" id="PTHR48025:SF1">
    <property type="entry name" value="RRM DOMAIN-CONTAINING PROTEIN"/>
    <property type="match status" value="1"/>
</dbReference>
<dbReference type="CDD" id="cd00590">
    <property type="entry name" value="RRM_SF"/>
    <property type="match status" value="1"/>
</dbReference>
<evidence type="ECO:0000256" key="1">
    <source>
        <dbReference type="ARBA" id="ARBA00022884"/>
    </source>
</evidence>
<dbReference type="InterPro" id="IPR035979">
    <property type="entry name" value="RBD_domain_sf"/>
</dbReference>
<dbReference type="SUPFAM" id="SSF54928">
    <property type="entry name" value="RNA-binding domain, RBD"/>
    <property type="match status" value="1"/>
</dbReference>
<comment type="caution">
    <text evidence="4">The sequence shown here is derived from an EMBL/GenBank/DDBJ whole genome shotgun (WGS) entry which is preliminary data.</text>
</comment>
<dbReference type="PROSITE" id="PS50102">
    <property type="entry name" value="RRM"/>
    <property type="match status" value="1"/>
</dbReference>
<dbReference type="Pfam" id="PF00076">
    <property type="entry name" value="RRM_1"/>
    <property type="match status" value="1"/>
</dbReference>
<dbReference type="PANTHER" id="PTHR48025">
    <property type="entry name" value="OS02G0815200 PROTEIN"/>
    <property type="match status" value="1"/>
</dbReference>
<dbReference type="InterPro" id="IPR050502">
    <property type="entry name" value="Euk_RNA-bind_prot"/>
</dbReference>
<dbReference type="EMBL" id="JARKNE010000013">
    <property type="protein sequence ID" value="KAK5771082.1"/>
    <property type="molecule type" value="Genomic_DNA"/>
</dbReference>
<organism evidence="4 5">
    <name type="scientific">Gossypium arboreum</name>
    <name type="common">Tree cotton</name>
    <name type="synonym">Gossypium nanking</name>
    <dbReference type="NCBI Taxonomy" id="29729"/>
    <lineage>
        <taxon>Eukaryota</taxon>
        <taxon>Viridiplantae</taxon>
        <taxon>Streptophyta</taxon>
        <taxon>Embryophyta</taxon>
        <taxon>Tracheophyta</taxon>
        <taxon>Spermatophyta</taxon>
        <taxon>Magnoliopsida</taxon>
        <taxon>eudicotyledons</taxon>
        <taxon>Gunneridae</taxon>
        <taxon>Pentapetalae</taxon>
        <taxon>rosids</taxon>
        <taxon>malvids</taxon>
        <taxon>Malvales</taxon>
        <taxon>Malvaceae</taxon>
        <taxon>Malvoideae</taxon>
        <taxon>Gossypium</taxon>
    </lineage>
</organism>
<dbReference type="SMART" id="SM00360">
    <property type="entry name" value="RRM"/>
    <property type="match status" value="1"/>
</dbReference>
<evidence type="ECO:0000313" key="5">
    <source>
        <dbReference type="Proteomes" id="UP001358586"/>
    </source>
</evidence>